<evidence type="ECO:0000256" key="4">
    <source>
        <dbReference type="SAM" id="MobiDB-lite"/>
    </source>
</evidence>
<dbReference type="AlphaFoldDB" id="K8NNA7"/>
<evidence type="ECO:0000259" key="6">
    <source>
        <dbReference type="Pfam" id="PF02518"/>
    </source>
</evidence>
<keyword evidence="5" id="KW-1133">Transmembrane helix</keyword>
<feature type="domain" description="Histidine kinase/HSP90-like ATPase" evidence="6">
    <location>
        <begin position="374"/>
        <end position="464"/>
    </location>
</feature>
<dbReference type="EMBL" id="AGWY01000018">
    <property type="protein sequence ID" value="EKS31807.1"/>
    <property type="molecule type" value="Genomic_DNA"/>
</dbReference>
<feature type="transmembrane region" description="Helical" evidence="5">
    <location>
        <begin position="194"/>
        <end position="215"/>
    </location>
</feature>
<dbReference type="HOGENOM" id="CLU_591697_0_0_5"/>
<keyword evidence="3" id="KW-0902">Two-component regulatory system</keyword>
<dbReference type="Gene3D" id="3.30.565.10">
    <property type="entry name" value="Histidine kinase-like ATPase, C-terminal domain"/>
    <property type="match status" value="1"/>
</dbReference>
<dbReference type="GO" id="GO:0016020">
    <property type="term" value="C:membrane"/>
    <property type="evidence" value="ECO:0007669"/>
    <property type="project" value="InterPro"/>
</dbReference>
<dbReference type="GO" id="GO:0046983">
    <property type="term" value="F:protein dimerization activity"/>
    <property type="evidence" value="ECO:0007669"/>
    <property type="project" value="InterPro"/>
</dbReference>
<dbReference type="InterPro" id="IPR003594">
    <property type="entry name" value="HATPase_dom"/>
</dbReference>
<evidence type="ECO:0000313" key="8">
    <source>
        <dbReference type="EMBL" id="EKS31807.1"/>
    </source>
</evidence>
<evidence type="ECO:0000313" key="9">
    <source>
        <dbReference type="Proteomes" id="UP000001095"/>
    </source>
</evidence>
<protein>
    <submittedName>
        <fullName evidence="8">Uncharacterized protein</fullName>
    </submittedName>
</protein>
<dbReference type="InterPro" id="IPR011712">
    <property type="entry name" value="Sig_transdc_His_kin_sub3_dim/P"/>
</dbReference>
<reference evidence="8 9" key="1">
    <citation type="submission" date="2012-04" db="EMBL/GenBank/DDBJ databases">
        <title>The Genome Sequence of Afipia clevelandensis ATCC 49720.</title>
        <authorList>
            <consortium name="The Broad Institute Genome Sequencing Platform"/>
            <person name="Earl A."/>
            <person name="Ward D."/>
            <person name="Feldgarden M."/>
            <person name="Gevers D."/>
            <person name="Huys G."/>
            <person name="Walker B."/>
            <person name="Young S.K."/>
            <person name="Zeng Q."/>
            <person name="Gargeya S."/>
            <person name="Fitzgerald M."/>
            <person name="Haas B."/>
            <person name="Abouelleil A."/>
            <person name="Alvarado L."/>
            <person name="Arachchi H.M."/>
            <person name="Berlin A."/>
            <person name="Chapman S.B."/>
            <person name="Goldberg J."/>
            <person name="Griggs A."/>
            <person name="Gujja S."/>
            <person name="Hansen M."/>
            <person name="Howarth C."/>
            <person name="Imamovic A."/>
            <person name="Larimer J."/>
            <person name="McCowen C."/>
            <person name="Montmayeur A."/>
            <person name="Murphy C."/>
            <person name="Neiman D."/>
            <person name="Pearson M."/>
            <person name="Priest M."/>
            <person name="Roberts A."/>
            <person name="Saif S."/>
            <person name="Shea T."/>
            <person name="Sisk P."/>
            <person name="Sykes S."/>
            <person name="Wortman J."/>
            <person name="Nusbaum C."/>
            <person name="Birren B."/>
        </authorList>
    </citation>
    <scope>NUCLEOTIDE SEQUENCE [LARGE SCALE GENOMIC DNA]</scope>
    <source>
        <strain evidence="8 9">ATCC 49720</strain>
    </source>
</reference>
<dbReference type="InterPro" id="IPR050482">
    <property type="entry name" value="Sensor_HK_TwoCompSys"/>
</dbReference>
<keyword evidence="5" id="KW-0472">Membrane</keyword>
<keyword evidence="1" id="KW-0808">Transferase</keyword>
<dbReference type="Pfam" id="PF07730">
    <property type="entry name" value="HisKA_3"/>
    <property type="match status" value="1"/>
</dbReference>
<gene>
    <name evidence="8" type="ORF">HMPREF9696_04028</name>
</gene>
<dbReference type="OrthoDB" id="9778496at2"/>
<evidence type="ECO:0000256" key="2">
    <source>
        <dbReference type="ARBA" id="ARBA00022777"/>
    </source>
</evidence>
<dbReference type="PANTHER" id="PTHR24421">
    <property type="entry name" value="NITRATE/NITRITE SENSOR PROTEIN NARX-RELATED"/>
    <property type="match status" value="1"/>
</dbReference>
<dbReference type="GO" id="GO:0000155">
    <property type="term" value="F:phosphorelay sensor kinase activity"/>
    <property type="evidence" value="ECO:0007669"/>
    <property type="project" value="InterPro"/>
</dbReference>
<accession>K8NNA7</accession>
<dbReference type="Pfam" id="PF02518">
    <property type="entry name" value="HATPase_c"/>
    <property type="match status" value="1"/>
</dbReference>
<evidence type="ECO:0000256" key="5">
    <source>
        <dbReference type="SAM" id="Phobius"/>
    </source>
</evidence>
<evidence type="ECO:0000256" key="3">
    <source>
        <dbReference type="ARBA" id="ARBA00023012"/>
    </source>
</evidence>
<feature type="domain" description="Signal transduction histidine kinase subgroup 3 dimerisation and phosphoacceptor" evidence="7">
    <location>
        <begin position="267"/>
        <end position="327"/>
    </location>
</feature>
<dbReference type="Proteomes" id="UP000001095">
    <property type="component" value="Unassembled WGS sequence"/>
</dbReference>
<evidence type="ECO:0000259" key="7">
    <source>
        <dbReference type="Pfam" id="PF07730"/>
    </source>
</evidence>
<feature type="region of interest" description="Disordered" evidence="4">
    <location>
        <begin position="410"/>
        <end position="431"/>
    </location>
</feature>
<dbReference type="PANTHER" id="PTHR24421:SF55">
    <property type="entry name" value="SENSOR HISTIDINE KINASE YDFH"/>
    <property type="match status" value="1"/>
</dbReference>
<evidence type="ECO:0000256" key="1">
    <source>
        <dbReference type="ARBA" id="ARBA00022679"/>
    </source>
</evidence>
<organism evidence="8 9">
    <name type="scientific">Afipia clevelandensis ATCC 49720</name>
    <dbReference type="NCBI Taxonomy" id="883079"/>
    <lineage>
        <taxon>Bacteria</taxon>
        <taxon>Pseudomonadati</taxon>
        <taxon>Pseudomonadota</taxon>
        <taxon>Alphaproteobacteria</taxon>
        <taxon>Hyphomicrobiales</taxon>
        <taxon>Nitrobacteraceae</taxon>
        <taxon>Afipia</taxon>
    </lineage>
</organism>
<proteinExistence type="predicted"/>
<dbReference type="InterPro" id="IPR036890">
    <property type="entry name" value="HATPase_C_sf"/>
</dbReference>
<sequence length="476" mass="52120">MFWPSFRAGLGKFRLGLLQQFVIAAGLTIALSMAALAYSMSERIEGSLLQSAAGEAALLIDAFLGPSVQELATSDKLSPENAKKLDEILEGQLKARVKNIKIWLRDGTLVYSTDKALVGKRYPSKHLDLAFFGKISGSFDELDDEENHNERLLNIPLIEIYAPLRRTGSQDIIAVGELYNSGEQFAAELRSVRFASAGIVGMISVPMMLLLFLMVRQASQMVEKHREKLTQKISETEALAIQNDQLRQAAEESRIDSTRSNELLLEQIGQDLHDGPVQLLSLLILKLSEAETVMTNAIPERTNVKADARQLTTRILSELREISKGLVLPQLEGLSAAETIWLPVRAHEHVTGTKVTCTIGALPEEISPPTKVCIYRIVQEGLNNAFSHAGGRDQHVGAWSDADFIHVVVSDGGPDSATPPPDPRSRTGLGLPGLKRRVEAFHGTFTIKVLPEGGTRIEAKLPHTASSQINQNAYDP</sequence>
<feature type="transmembrane region" description="Helical" evidence="5">
    <location>
        <begin position="20"/>
        <end position="38"/>
    </location>
</feature>
<keyword evidence="5" id="KW-0812">Transmembrane</keyword>
<keyword evidence="9" id="KW-1185">Reference proteome</keyword>
<name>K8NNA7_9BRAD</name>
<comment type="caution">
    <text evidence="8">The sequence shown here is derived from an EMBL/GenBank/DDBJ whole genome shotgun (WGS) entry which is preliminary data.</text>
</comment>
<dbReference type="RefSeq" id="WP_002714898.1">
    <property type="nucleotide sequence ID" value="NZ_KB375281.1"/>
</dbReference>
<dbReference type="PATRIC" id="fig|883079.3.peg.4112"/>
<keyword evidence="2" id="KW-0418">Kinase</keyword>
<dbReference type="CDD" id="cd16917">
    <property type="entry name" value="HATPase_UhpB-NarQ-NarX-like"/>
    <property type="match status" value="1"/>
</dbReference>
<dbReference type="SUPFAM" id="SSF55874">
    <property type="entry name" value="ATPase domain of HSP90 chaperone/DNA topoisomerase II/histidine kinase"/>
    <property type="match status" value="1"/>
</dbReference>